<dbReference type="Gene3D" id="3.90.1300.10">
    <property type="entry name" value="Amidase signature (AS) domain"/>
    <property type="match status" value="1"/>
</dbReference>
<evidence type="ECO:0000256" key="1">
    <source>
        <dbReference type="SAM" id="SignalP"/>
    </source>
</evidence>
<dbReference type="EMBL" id="JBEFKJ010000040">
    <property type="protein sequence ID" value="KAL2037537.1"/>
    <property type="molecule type" value="Genomic_DNA"/>
</dbReference>
<feature type="domain" description="Amidase" evidence="2">
    <location>
        <begin position="66"/>
        <end position="526"/>
    </location>
</feature>
<gene>
    <name evidence="3" type="ORF">N7G274_009818</name>
</gene>
<organism evidence="3 4">
    <name type="scientific">Stereocaulon virgatum</name>
    <dbReference type="NCBI Taxonomy" id="373712"/>
    <lineage>
        <taxon>Eukaryota</taxon>
        <taxon>Fungi</taxon>
        <taxon>Dikarya</taxon>
        <taxon>Ascomycota</taxon>
        <taxon>Pezizomycotina</taxon>
        <taxon>Lecanoromycetes</taxon>
        <taxon>OSLEUM clade</taxon>
        <taxon>Lecanoromycetidae</taxon>
        <taxon>Lecanorales</taxon>
        <taxon>Lecanorineae</taxon>
        <taxon>Stereocaulaceae</taxon>
        <taxon>Stereocaulon</taxon>
    </lineage>
</organism>
<dbReference type="PANTHER" id="PTHR42678">
    <property type="entry name" value="AMIDASE"/>
    <property type="match status" value="1"/>
</dbReference>
<accession>A0ABR3ZVA7</accession>
<reference evidence="3 4" key="1">
    <citation type="submission" date="2024-09" db="EMBL/GenBank/DDBJ databases">
        <title>Rethinking Asexuality: The Enigmatic Case of Functional Sexual Genes in Lepraria (Stereocaulaceae).</title>
        <authorList>
            <person name="Doellman M."/>
            <person name="Sun Y."/>
            <person name="Barcenas-Pena A."/>
            <person name="Lumbsch H.T."/>
            <person name="Grewe F."/>
        </authorList>
    </citation>
    <scope>NUCLEOTIDE SEQUENCE [LARGE SCALE GENOMIC DNA]</scope>
    <source>
        <strain evidence="3 4">Mercado 3170</strain>
    </source>
</reference>
<feature type="signal peptide" evidence="1">
    <location>
        <begin position="1"/>
        <end position="19"/>
    </location>
</feature>
<dbReference type="InterPro" id="IPR036928">
    <property type="entry name" value="AS_sf"/>
</dbReference>
<sequence>MLRISVLVGLVYVSQFVLAPSLSASGDYVTYQSSGIPLLPRLLRLDEASIDDLNILQASGAVTSVDLVHAYIERIHEVNPLVRAVSETNPDALLIAISLDAERAAGCVRGPLHGIPILVKDNIATKDLMNNTAGSYALVGTIVSHEANVIGKLRSAGAVILGKATMGEWAQWRSGWASSSHGWSAYGGQPLGAYYPQQDPSGSSSGSAIAASIGLALGALATETSGSIVLPAEHNNLVGIKPTLGLTSRDMVIPISLRQDTVGPVAKTVKDAARILTAMSGKDKLDNWTDAQPFDEVPDYVKSCDYGAFRGARLGIPRNGISPFLNSSSEPIMAAFETAINLIRGAGAMVIDEANFASFDVDSFNRNSTIVMDTDFVTQLPDYLSQLVKNPNNVHNLQDILESTRNDPREENPDRDMYVWDRGLQRNYTNSSPESYNAYQANLEMAGPLGVLGTLDKYNLDALVMPTFTSFYLPAIAGLPIVTVPLGSFPDNTAVEMNLKGTMVNVAPNIPFGIAFIGRKWSEETLIGLAYAFEQRTMAREKIKPYIRPTFELRDRLNQLDGVKAVTRVQSPDAEKPYATPSETMQSTLKRSLQGMFSLSDRTLSLLGYTTTPA</sequence>
<evidence type="ECO:0000313" key="4">
    <source>
        <dbReference type="Proteomes" id="UP001590950"/>
    </source>
</evidence>
<dbReference type="PANTHER" id="PTHR42678:SF34">
    <property type="entry name" value="OS04G0183300 PROTEIN"/>
    <property type="match status" value="1"/>
</dbReference>
<dbReference type="SUPFAM" id="SSF75304">
    <property type="entry name" value="Amidase signature (AS) enzymes"/>
    <property type="match status" value="1"/>
</dbReference>
<evidence type="ECO:0000259" key="2">
    <source>
        <dbReference type="Pfam" id="PF01425"/>
    </source>
</evidence>
<proteinExistence type="predicted"/>
<protein>
    <recommendedName>
        <fullName evidence="2">Amidase domain-containing protein</fullName>
    </recommendedName>
</protein>
<keyword evidence="1" id="KW-0732">Signal</keyword>
<dbReference type="Proteomes" id="UP001590950">
    <property type="component" value="Unassembled WGS sequence"/>
</dbReference>
<dbReference type="InterPro" id="IPR023631">
    <property type="entry name" value="Amidase_dom"/>
</dbReference>
<feature type="chain" id="PRO_5046067492" description="Amidase domain-containing protein" evidence="1">
    <location>
        <begin position="20"/>
        <end position="614"/>
    </location>
</feature>
<name>A0ABR3ZVA7_9LECA</name>
<evidence type="ECO:0000313" key="3">
    <source>
        <dbReference type="EMBL" id="KAL2037537.1"/>
    </source>
</evidence>
<comment type="caution">
    <text evidence="3">The sequence shown here is derived from an EMBL/GenBank/DDBJ whole genome shotgun (WGS) entry which is preliminary data.</text>
</comment>
<keyword evidence="4" id="KW-1185">Reference proteome</keyword>
<dbReference type="Pfam" id="PF01425">
    <property type="entry name" value="Amidase"/>
    <property type="match status" value="1"/>
</dbReference>